<organism evidence="5">
    <name type="scientific">uncultured Rubrobacteraceae bacterium</name>
    <dbReference type="NCBI Taxonomy" id="349277"/>
    <lineage>
        <taxon>Bacteria</taxon>
        <taxon>Bacillati</taxon>
        <taxon>Actinomycetota</taxon>
        <taxon>Rubrobacteria</taxon>
        <taxon>Rubrobacterales</taxon>
        <taxon>Rubrobacteraceae</taxon>
        <taxon>environmental samples</taxon>
    </lineage>
</organism>
<evidence type="ECO:0000256" key="3">
    <source>
        <dbReference type="ARBA" id="ARBA00022777"/>
    </source>
</evidence>
<dbReference type="Pfam" id="PF00294">
    <property type="entry name" value="PfkB"/>
    <property type="match status" value="1"/>
</dbReference>
<dbReference type="InterPro" id="IPR002173">
    <property type="entry name" value="Carboh/pur_kinase_PfkB_CS"/>
</dbReference>
<sequence length="316" mass="33382">MPRVIAAGETMLLGLTPRPGLLRHAPALELKIGGAESNVAIALSRLGVPSGWVSRLGEDEAGQLVLDRIRGEGVDTSRVERVEGYPTGLYLRDSAGGKVRVHYYRAGSAASRMAPGAFDPDYLRGAAFLHLTGITPALSGGCADFVRWAAREARARGVRVSFDVNYRSKLWESEAARGFVEDLLPELDLLFVGDDEALALWGAGGEGLARRLAAAHPSGALEVVLKDGARGSAVLVEARFFEEDGFGVPEVDPVGAGDAHVAGYLAGSLWGLGVRERLRLANAMGAYSVMTLGDYEGLPDAAEVRGLMEGKSTPGR</sequence>
<dbReference type="GO" id="GO:0008673">
    <property type="term" value="F:2-dehydro-3-deoxygluconokinase activity"/>
    <property type="evidence" value="ECO:0007669"/>
    <property type="project" value="UniProtKB-EC"/>
</dbReference>
<dbReference type="InterPro" id="IPR050306">
    <property type="entry name" value="PfkB_Carbo_kinase"/>
</dbReference>
<accession>A0A6J4QUS0</accession>
<gene>
    <name evidence="5" type="ORF">AVDCRST_MAG02-493</name>
</gene>
<reference evidence="5" key="1">
    <citation type="submission" date="2020-02" db="EMBL/GenBank/DDBJ databases">
        <authorList>
            <person name="Meier V. D."/>
        </authorList>
    </citation>
    <scope>NUCLEOTIDE SEQUENCE</scope>
    <source>
        <strain evidence="5">AVDCRST_MAG02</strain>
    </source>
</reference>
<protein>
    <submittedName>
        <fullName evidence="5">2-dehydro-3-deoxygluconokinase</fullName>
        <ecNumber evidence="5">2.7.1.45</ecNumber>
    </submittedName>
</protein>
<dbReference type="EC" id="2.7.1.45" evidence="5"/>
<name>A0A6J4QUS0_9ACTN</name>
<dbReference type="AlphaFoldDB" id="A0A6J4QUS0"/>
<dbReference type="InterPro" id="IPR011611">
    <property type="entry name" value="PfkB_dom"/>
</dbReference>
<evidence type="ECO:0000313" key="5">
    <source>
        <dbReference type="EMBL" id="CAA9447064.1"/>
    </source>
</evidence>
<keyword evidence="3 5" id="KW-0418">Kinase</keyword>
<evidence type="ECO:0000256" key="2">
    <source>
        <dbReference type="ARBA" id="ARBA00022679"/>
    </source>
</evidence>
<dbReference type="SUPFAM" id="SSF53613">
    <property type="entry name" value="Ribokinase-like"/>
    <property type="match status" value="1"/>
</dbReference>
<dbReference type="PANTHER" id="PTHR43085">
    <property type="entry name" value="HEXOKINASE FAMILY MEMBER"/>
    <property type="match status" value="1"/>
</dbReference>
<dbReference type="PROSITE" id="PS00584">
    <property type="entry name" value="PFKB_KINASES_2"/>
    <property type="match status" value="1"/>
</dbReference>
<evidence type="ECO:0000256" key="1">
    <source>
        <dbReference type="ARBA" id="ARBA00010688"/>
    </source>
</evidence>
<keyword evidence="2 5" id="KW-0808">Transferase</keyword>
<comment type="similarity">
    <text evidence="1">Belongs to the carbohydrate kinase PfkB family.</text>
</comment>
<feature type="domain" description="Carbohydrate kinase PfkB" evidence="4">
    <location>
        <begin position="17"/>
        <end position="300"/>
    </location>
</feature>
<evidence type="ECO:0000259" key="4">
    <source>
        <dbReference type="Pfam" id="PF00294"/>
    </source>
</evidence>
<dbReference type="PANTHER" id="PTHR43085:SF57">
    <property type="entry name" value="CARBOHYDRATE KINASE PFKB DOMAIN-CONTAINING PROTEIN"/>
    <property type="match status" value="1"/>
</dbReference>
<dbReference type="InterPro" id="IPR029056">
    <property type="entry name" value="Ribokinase-like"/>
</dbReference>
<dbReference type="EMBL" id="CADCVH010000016">
    <property type="protein sequence ID" value="CAA9447064.1"/>
    <property type="molecule type" value="Genomic_DNA"/>
</dbReference>
<proteinExistence type="inferred from homology"/>
<dbReference type="CDD" id="cd01166">
    <property type="entry name" value="KdgK"/>
    <property type="match status" value="1"/>
</dbReference>
<dbReference type="Gene3D" id="3.40.1190.20">
    <property type="match status" value="1"/>
</dbReference>